<evidence type="ECO:0000256" key="1">
    <source>
        <dbReference type="ARBA" id="ARBA00023267"/>
    </source>
</evidence>
<reference evidence="4 5" key="1">
    <citation type="journal article" date="2008" name="Int. J. Syst. Evol. Microbiol.">
        <title>Nocardioides daphniae sp. nov., isolated from Daphnia cucullata (Crustacea: Cladocera).</title>
        <authorList>
            <person name="Toth E.M."/>
            <person name="Keki Z."/>
            <person name="Homonnay Z.G."/>
            <person name="Borsodi A.K."/>
            <person name="Marialigeti K."/>
            <person name="Schumann P."/>
        </authorList>
    </citation>
    <scope>NUCLEOTIDE SEQUENCE [LARGE SCALE GENOMIC DNA]</scope>
    <source>
        <strain evidence="4 5">JCM 16608</strain>
    </source>
</reference>
<accession>A0A4P7UCW1</accession>
<dbReference type="Proteomes" id="UP000297025">
    <property type="component" value="Chromosome"/>
</dbReference>
<dbReference type="Pfam" id="PF00364">
    <property type="entry name" value="Biotin_lipoyl"/>
    <property type="match status" value="1"/>
</dbReference>
<evidence type="ECO:0000313" key="4">
    <source>
        <dbReference type="EMBL" id="QCC77886.1"/>
    </source>
</evidence>
<dbReference type="OrthoDB" id="163546at2"/>
<dbReference type="InterPro" id="IPR050709">
    <property type="entry name" value="Biotin_Carboxyl_Carrier/Decarb"/>
</dbReference>
<evidence type="ECO:0000313" key="5">
    <source>
        <dbReference type="Proteomes" id="UP000297025"/>
    </source>
</evidence>
<feature type="domain" description="Lipoyl-binding" evidence="3">
    <location>
        <begin position="26"/>
        <end position="100"/>
    </location>
</feature>
<sequence>MVPVAINGPQGARRLRWSHARRATRRHRDHGPPEGRRPFQGLVTVLVEAGARVESGEVLAVLEAMKMEAPITAPRAGTVVAVAFEGTRAVSGGDALVDLA</sequence>
<dbReference type="PROSITE" id="PS00188">
    <property type="entry name" value="BIOTIN"/>
    <property type="match status" value="1"/>
</dbReference>
<dbReference type="InterPro" id="IPR000089">
    <property type="entry name" value="Biotin_lipoyl"/>
</dbReference>
<evidence type="ECO:0000256" key="2">
    <source>
        <dbReference type="SAM" id="MobiDB-lite"/>
    </source>
</evidence>
<dbReference type="InterPro" id="IPR001882">
    <property type="entry name" value="Biotin_BS"/>
</dbReference>
<dbReference type="SUPFAM" id="SSF51230">
    <property type="entry name" value="Single hybrid motif"/>
    <property type="match status" value="1"/>
</dbReference>
<dbReference type="PANTHER" id="PTHR45266">
    <property type="entry name" value="OXALOACETATE DECARBOXYLASE ALPHA CHAIN"/>
    <property type="match status" value="1"/>
</dbReference>
<feature type="region of interest" description="Disordered" evidence="2">
    <location>
        <begin position="1"/>
        <end position="38"/>
    </location>
</feature>
<feature type="compositionally biased region" description="Basic residues" evidence="2">
    <location>
        <begin position="13"/>
        <end position="29"/>
    </location>
</feature>
<keyword evidence="1" id="KW-0092">Biotin</keyword>
<evidence type="ECO:0000259" key="3">
    <source>
        <dbReference type="PROSITE" id="PS50968"/>
    </source>
</evidence>
<name>A0A4P7UCW1_9ACTN</name>
<organism evidence="4 5">
    <name type="scientific">Nocardioides daphniae</name>
    <dbReference type="NCBI Taxonomy" id="402297"/>
    <lineage>
        <taxon>Bacteria</taxon>
        <taxon>Bacillati</taxon>
        <taxon>Actinomycetota</taxon>
        <taxon>Actinomycetes</taxon>
        <taxon>Propionibacteriales</taxon>
        <taxon>Nocardioidaceae</taxon>
        <taxon>Nocardioides</taxon>
    </lineage>
</organism>
<dbReference type="KEGG" id="ndp:E2C04_13095"/>
<protein>
    <recommendedName>
        <fullName evidence="3">Lipoyl-binding domain-containing protein</fullName>
    </recommendedName>
</protein>
<dbReference type="CDD" id="cd06850">
    <property type="entry name" value="biotinyl_domain"/>
    <property type="match status" value="1"/>
</dbReference>
<dbReference type="Gene3D" id="2.40.50.100">
    <property type="match status" value="1"/>
</dbReference>
<proteinExistence type="predicted"/>
<dbReference type="InterPro" id="IPR011053">
    <property type="entry name" value="Single_hybrid_motif"/>
</dbReference>
<dbReference type="AlphaFoldDB" id="A0A4P7UCW1"/>
<dbReference type="PANTHER" id="PTHR45266:SF3">
    <property type="entry name" value="OXALOACETATE DECARBOXYLASE ALPHA CHAIN"/>
    <property type="match status" value="1"/>
</dbReference>
<dbReference type="PROSITE" id="PS50968">
    <property type="entry name" value="BIOTINYL_LIPOYL"/>
    <property type="match status" value="1"/>
</dbReference>
<gene>
    <name evidence="4" type="ORF">E2C04_13095</name>
</gene>
<dbReference type="EMBL" id="CP038462">
    <property type="protein sequence ID" value="QCC77886.1"/>
    <property type="molecule type" value="Genomic_DNA"/>
</dbReference>